<keyword evidence="5" id="KW-1185">Reference proteome</keyword>
<reference evidence="5" key="1">
    <citation type="submission" date="2015-06" db="EMBL/GenBank/DDBJ databases">
        <title>Expansion of signal transduction pathways in fungi by whole-genome duplication.</title>
        <authorList>
            <consortium name="DOE Joint Genome Institute"/>
            <person name="Corrochano L.M."/>
            <person name="Kuo A."/>
            <person name="Marcet-Houben M."/>
            <person name="Polaino S."/>
            <person name="Salamov A."/>
            <person name="Villalobos J.M."/>
            <person name="Alvarez M.I."/>
            <person name="Avalos J."/>
            <person name="Benito E.P."/>
            <person name="Benoit I."/>
            <person name="Burger G."/>
            <person name="Camino L.P."/>
            <person name="Canovas D."/>
            <person name="Cerda-Olmedo E."/>
            <person name="Cheng J.-F."/>
            <person name="Dominguez A."/>
            <person name="Elias M."/>
            <person name="Eslava A.P."/>
            <person name="Glaser F."/>
            <person name="Grimwood J."/>
            <person name="Gutierrez G."/>
            <person name="Heitman J."/>
            <person name="Henrissat B."/>
            <person name="Iturriaga E.A."/>
            <person name="Lang B.F."/>
            <person name="Lavin J.L."/>
            <person name="Lee S."/>
            <person name="Li W."/>
            <person name="Lindquist E."/>
            <person name="Lopez-Garcia S."/>
            <person name="Luque E.M."/>
            <person name="Marcos A.T."/>
            <person name="Martin J."/>
            <person name="McCluskey K."/>
            <person name="Medina H.R."/>
            <person name="Miralles-Duran A."/>
            <person name="Miyazaki A."/>
            <person name="Munoz-Torres E."/>
            <person name="Oguiza J.A."/>
            <person name="Ohm R."/>
            <person name="Olmedo M."/>
            <person name="Orejas M."/>
            <person name="Ortiz-Castellanos L."/>
            <person name="Pisabarro A.G."/>
            <person name="Rodriguez-Romero J."/>
            <person name="Ruiz-Herrera J."/>
            <person name="Ruiz-Vazquez R."/>
            <person name="Sanz C."/>
            <person name="Schackwitz W."/>
            <person name="Schmutz J."/>
            <person name="Shahriari M."/>
            <person name="Shelest E."/>
            <person name="Silva-Franco F."/>
            <person name="Soanes D."/>
            <person name="Syed K."/>
            <person name="Tagua V.G."/>
            <person name="Talbot N.J."/>
            <person name="Thon M."/>
            <person name="De vries R.P."/>
            <person name="Wiebenga A."/>
            <person name="Yadav J.S."/>
            <person name="Braun E.L."/>
            <person name="Baker S."/>
            <person name="Garre V."/>
            <person name="Horwitz B."/>
            <person name="Torres-Martinez S."/>
            <person name="Idnurm A."/>
            <person name="Herrera-Estrella A."/>
            <person name="Gabaldon T."/>
            <person name="Grigoriev I.V."/>
        </authorList>
    </citation>
    <scope>NUCLEOTIDE SEQUENCE [LARGE SCALE GENOMIC DNA]</scope>
    <source>
        <strain evidence="5">NRRL 1555(-)</strain>
    </source>
</reference>
<dbReference type="RefSeq" id="XP_018288480.1">
    <property type="nucleotide sequence ID" value="XM_018443520.1"/>
</dbReference>
<dbReference type="AlphaFoldDB" id="A0A163DCM2"/>
<dbReference type="Pfam" id="PF10342">
    <property type="entry name" value="Kre9_KNH"/>
    <property type="match status" value="1"/>
</dbReference>
<evidence type="ECO:0000256" key="1">
    <source>
        <dbReference type="ARBA" id="ARBA00022729"/>
    </source>
</evidence>
<dbReference type="OrthoDB" id="2339190at2759"/>
<dbReference type="VEuPathDB" id="FungiDB:PHYBLDRAFT_79883"/>
<evidence type="ECO:0000256" key="2">
    <source>
        <dbReference type="SAM" id="SignalP"/>
    </source>
</evidence>
<gene>
    <name evidence="4" type="ORF">PHYBLDRAFT_79883</name>
</gene>
<evidence type="ECO:0000259" key="3">
    <source>
        <dbReference type="Pfam" id="PF10342"/>
    </source>
</evidence>
<dbReference type="STRING" id="763407.A0A163DCM2"/>
<protein>
    <recommendedName>
        <fullName evidence="3">Yeast cell wall synthesis Kre9/Knh1-like N-terminal domain-containing protein</fullName>
    </recommendedName>
</protein>
<evidence type="ECO:0000313" key="5">
    <source>
        <dbReference type="Proteomes" id="UP000077315"/>
    </source>
</evidence>
<dbReference type="InParanoid" id="A0A163DCM2"/>
<proteinExistence type="predicted"/>
<dbReference type="Proteomes" id="UP000077315">
    <property type="component" value="Unassembled WGS sequence"/>
</dbReference>
<dbReference type="GeneID" id="29004425"/>
<feature type="signal peptide" evidence="2">
    <location>
        <begin position="1"/>
        <end position="18"/>
    </location>
</feature>
<organism evidence="4 5">
    <name type="scientific">Phycomyces blakesleeanus (strain ATCC 8743b / DSM 1359 / FGSC 10004 / NBRC 33097 / NRRL 1555)</name>
    <dbReference type="NCBI Taxonomy" id="763407"/>
    <lineage>
        <taxon>Eukaryota</taxon>
        <taxon>Fungi</taxon>
        <taxon>Fungi incertae sedis</taxon>
        <taxon>Mucoromycota</taxon>
        <taxon>Mucoromycotina</taxon>
        <taxon>Mucoromycetes</taxon>
        <taxon>Mucorales</taxon>
        <taxon>Phycomycetaceae</taxon>
        <taxon>Phycomyces</taxon>
    </lineage>
</organism>
<accession>A0A163DCM2</accession>
<evidence type="ECO:0000313" key="4">
    <source>
        <dbReference type="EMBL" id="OAD70440.1"/>
    </source>
</evidence>
<feature type="domain" description="Yeast cell wall synthesis Kre9/Knh1-like N-terminal" evidence="3">
    <location>
        <begin position="27"/>
        <end position="120"/>
    </location>
</feature>
<sequence length="126" mass="13580">MFKFIVVALFSLLSLASAIVWNAPITSPSSGTKWRAGGTYTVKWKPTVAGMQIPEGVTGSIMLGYLIGNDYNEHLNWNLGSGFALNKGAYTITLPSNLEPRTTYIIVLMGDSGNASKKFTIQSSKS</sequence>
<keyword evidence="1 2" id="KW-0732">Signal</keyword>
<feature type="chain" id="PRO_5007842404" description="Yeast cell wall synthesis Kre9/Knh1-like N-terminal domain-containing protein" evidence="2">
    <location>
        <begin position="19"/>
        <end position="126"/>
    </location>
</feature>
<dbReference type="InterPro" id="IPR018466">
    <property type="entry name" value="Kre9/Knh1-like_N"/>
</dbReference>
<dbReference type="EMBL" id="KV440988">
    <property type="protein sequence ID" value="OAD70440.1"/>
    <property type="molecule type" value="Genomic_DNA"/>
</dbReference>
<name>A0A163DCM2_PHYB8</name>